<feature type="chain" id="PRO_5046044329" evidence="2">
    <location>
        <begin position="37"/>
        <end position="657"/>
    </location>
</feature>
<dbReference type="RefSeq" id="WP_377245417.1">
    <property type="nucleotide sequence ID" value="NZ_JBHLXP010000003.1"/>
</dbReference>
<organism evidence="3 4">
    <name type="scientific">Rheinheimera tilapiae</name>
    <dbReference type="NCBI Taxonomy" id="875043"/>
    <lineage>
        <taxon>Bacteria</taxon>
        <taxon>Pseudomonadati</taxon>
        <taxon>Pseudomonadota</taxon>
        <taxon>Gammaproteobacteria</taxon>
        <taxon>Chromatiales</taxon>
        <taxon>Chromatiaceae</taxon>
        <taxon>Rheinheimera</taxon>
    </lineage>
</organism>
<dbReference type="PANTHER" id="PTHR41775">
    <property type="entry name" value="SECRETED PROTEIN-RELATED"/>
    <property type="match status" value="1"/>
</dbReference>
<evidence type="ECO:0000313" key="3">
    <source>
        <dbReference type="EMBL" id="MFC0049487.1"/>
    </source>
</evidence>
<reference evidence="3 4" key="1">
    <citation type="submission" date="2024-09" db="EMBL/GenBank/DDBJ databases">
        <authorList>
            <person name="Sun Q."/>
            <person name="Mori K."/>
        </authorList>
    </citation>
    <scope>NUCLEOTIDE SEQUENCE [LARGE SCALE GENOMIC DNA]</scope>
    <source>
        <strain evidence="3 4">KCTC 23315</strain>
    </source>
</reference>
<dbReference type="InterPro" id="IPR008757">
    <property type="entry name" value="Peptidase_M6-like_domain"/>
</dbReference>
<protein>
    <submittedName>
        <fullName evidence="3">M6 family metalloprotease domain-containing protein</fullName>
    </submittedName>
</protein>
<dbReference type="PANTHER" id="PTHR41775:SF1">
    <property type="entry name" value="PEPTIDASE M6-LIKE DOMAIN-CONTAINING PROTEIN"/>
    <property type="match status" value="1"/>
</dbReference>
<feature type="region of interest" description="Disordered" evidence="1">
    <location>
        <begin position="487"/>
        <end position="511"/>
    </location>
</feature>
<keyword evidence="3" id="KW-0378">Hydrolase</keyword>
<keyword evidence="3" id="KW-0645">Protease</keyword>
<dbReference type="Gene3D" id="2.60.120.380">
    <property type="match status" value="1"/>
</dbReference>
<feature type="signal peptide" evidence="2">
    <location>
        <begin position="1"/>
        <end position="36"/>
    </location>
</feature>
<keyword evidence="3" id="KW-0482">Metalloprotease</keyword>
<name>A0ABV6BF31_9GAMM</name>
<dbReference type="SUPFAM" id="SSF55486">
    <property type="entry name" value="Metalloproteases ('zincins'), catalytic domain"/>
    <property type="match status" value="1"/>
</dbReference>
<dbReference type="Proteomes" id="UP001589813">
    <property type="component" value="Unassembled WGS sequence"/>
</dbReference>
<keyword evidence="4" id="KW-1185">Reference proteome</keyword>
<keyword evidence="2" id="KW-0732">Signal</keyword>
<evidence type="ECO:0000313" key="4">
    <source>
        <dbReference type="Proteomes" id="UP001589813"/>
    </source>
</evidence>
<accession>A0ABV6BF31</accession>
<evidence type="ECO:0000256" key="1">
    <source>
        <dbReference type="SAM" id="MobiDB-lite"/>
    </source>
</evidence>
<evidence type="ECO:0000256" key="2">
    <source>
        <dbReference type="SAM" id="SignalP"/>
    </source>
</evidence>
<dbReference type="EMBL" id="JBHLXP010000003">
    <property type="protein sequence ID" value="MFC0049487.1"/>
    <property type="molecule type" value="Genomic_DNA"/>
</dbReference>
<gene>
    <name evidence="3" type="ORF">ACFFJP_14420</name>
</gene>
<sequence>MPYTTRLRAISAACSAVLLSALLTSTASLWVSTAQAAIPYANQPFQFRQPGGNTLTIYLSGNSFFAEQRLADGRLVIYDTKLKGYAYGRVSADGTTIESTGQLALAPAKAKADQPQATAETSMVQAEPGLSPAARAALVKQAQQQLFGQQQQEHTAHLHDEPADDAAALATDISTSALPATVKGLTVIIQFPDQAGTISKTQVESFLNDLNYSGFGNAQSVRGYFRTVSAGKLDYQNSVTRYYTAKKNKAYYTDNSLSASVRSMELISEALNWLDKTEGFDFSTLTTNSSKQILGLNFFYAGEADSAWSKGLWPHMGGLSPKFCADGVCTSRYQITNMGTNMAIGTFVHESGHLLFGWPDLYDYDGSSEGSVAAFCLMGYGAIGAQNKFKPTPPVGVLRHLAGWDSVVELNPKLNSQAPSGLLSHTSESHQLYRWSNPANTAEAFYLEAIHQSGQQQYQPDQGLVVWHVDPSGDNSNEWKPYIQMEHADGKRDPENKRNRSDATDLYDGNSTAEFNRNFPNALTSKGTNSLWWNGSDSGFALAQISTPAPTISFQLVAAASGETYSGNLASGAQAIVPNNSYFQYGGGTLRLTLTGPATANFDLYLQRWNGSSWVNVAQSTSGTAKESLSYAANSAYYRVLIKAVSGSGSYTLKLEK</sequence>
<proteinExistence type="predicted"/>
<dbReference type="NCBIfam" id="TIGR03296">
    <property type="entry name" value="M6dom_TIGR03296"/>
    <property type="match status" value="1"/>
</dbReference>
<dbReference type="GO" id="GO:0008237">
    <property type="term" value="F:metallopeptidase activity"/>
    <property type="evidence" value="ECO:0007669"/>
    <property type="project" value="UniProtKB-KW"/>
</dbReference>
<feature type="compositionally biased region" description="Basic and acidic residues" evidence="1">
    <location>
        <begin position="487"/>
        <end position="503"/>
    </location>
</feature>
<comment type="caution">
    <text evidence="3">The sequence shown here is derived from an EMBL/GenBank/DDBJ whole genome shotgun (WGS) entry which is preliminary data.</text>
</comment>